<dbReference type="InterPro" id="IPR029068">
    <property type="entry name" value="Glyas_Bleomycin-R_OHBP_Dase"/>
</dbReference>
<sequence>MKNVEHIGIAVKELEAAEKLFSRLVNAQPYKRETVTSEGVLTSFFQVNQTKIELLQSTDPEGVIARFIEKKGEGVHHVAFEVDDIVLEMERLKKEGFALLSETPKPGADNKLVCFLHPKTTNGMLIELCQEIKP</sequence>
<dbReference type="SUPFAM" id="SSF54593">
    <property type="entry name" value="Glyoxalase/Bleomycin resistance protein/Dihydroxybiphenyl dioxygenase"/>
    <property type="match status" value="1"/>
</dbReference>
<evidence type="ECO:0000256" key="2">
    <source>
        <dbReference type="ARBA" id="ARBA00022723"/>
    </source>
</evidence>
<dbReference type="Pfam" id="PF13669">
    <property type="entry name" value="Glyoxalase_4"/>
    <property type="match status" value="1"/>
</dbReference>
<dbReference type="EMBL" id="JAKFFV010000016">
    <property type="protein sequence ID" value="MCF2501101.1"/>
    <property type="molecule type" value="Genomic_DNA"/>
</dbReference>
<dbReference type="GO" id="GO:0046872">
    <property type="term" value="F:metal ion binding"/>
    <property type="evidence" value="ECO:0007669"/>
    <property type="project" value="UniProtKB-KW"/>
</dbReference>
<dbReference type="RefSeq" id="WP_235179350.1">
    <property type="nucleotide sequence ID" value="NZ_JAKFFV010000016.1"/>
</dbReference>
<dbReference type="AlphaFoldDB" id="A0A9X1U319"/>
<dbReference type="CDD" id="cd07249">
    <property type="entry name" value="MMCE"/>
    <property type="match status" value="1"/>
</dbReference>
<dbReference type="PANTHER" id="PTHR43048:SF3">
    <property type="entry name" value="METHYLMALONYL-COA EPIMERASE, MITOCHONDRIAL"/>
    <property type="match status" value="1"/>
</dbReference>
<keyword evidence="2" id="KW-0479">Metal-binding</keyword>
<dbReference type="EC" id="5.1.99.1" evidence="4"/>
<name>A0A9X1U319_9BACT</name>
<evidence type="ECO:0000313" key="5">
    <source>
        <dbReference type="Proteomes" id="UP001139411"/>
    </source>
</evidence>
<dbReference type="InterPro" id="IPR037523">
    <property type="entry name" value="VOC_core"/>
</dbReference>
<dbReference type="InterPro" id="IPR017515">
    <property type="entry name" value="MeMalonyl-CoA_epimerase"/>
</dbReference>
<evidence type="ECO:0000259" key="3">
    <source>
        <dbReference type="PROSITE" id="PS51819"/>
    </source>
</evidence>
<keyword evidence="4" id="KW-0413">Isomerase</keyword>
<comment type="similarity">
    <text evidence="1">Belongs to the methylmalonyl-CoA epimerase family.</text>
</comment>
<organism evidence="4 5">
    <name type="scientific">Dyadobacter chenhuakuii</name>
    <dbReference type="NCBI Taxonomy" id="2909339"/>
    <lineage>
        <taxon>Bacteria</taxon>
        <taxon>Pseudomonadati</taxon>
        <taxon>Bacteroidota</taxon>
        <taxon>Cytophagia</taxon>
        <taxon>Cytophagales</taxon>
        <taxon>Spirosomataceae</taxon>
        <taxon>Dyadobacter</taxon>
    </lineage>
</organism>
<proteinExistence type="inferred from homology"/>
<gene>
    <name evidence="4" type="primary">mce</name>
    <name evidence="4" type="ORF">L0661_22455</name>
</gene>
<dbReference type="PANTHER" id="PTHR43048">
    <property type="entry name" value="METHYLMALONYL-COA EPIMERASE"/>
    <property type="match status" value="1"/>
</dbReference>
<evidence type="ECO:0000256" key="1">
    <source>
        <dbReference type="ARBA" id="ARBA00009308"/>
    </source>
</evidence>
<protein>
    <submittedName>
        <fullName evidence="4">Methylmalonyl-CoA epimerase</fullName>
        <ecNumber evidence="4">5.1.99.1</ecNumber>
    </submittedName>
</protein>
<reference evidence="4" key="1">
    <citation type="submission" date="2022-01" db="EMBL/GenBank/DDBJ databases">
        <title>Novel species in genus Dyadobacter.</title>
        <authorList>
            <person name="Ma C."/>
        </authorList>
    </citation>
    <scope>NUCLEOTIDE SEQUENCE</scope>
    <source>
        <strain evidence="4">CY357</strain>
    </source>
</reference>
<accession>A0A9X1U319</accession>
<feature type="domain" description="VOC" evidence="3">
    <location>
        <begin position="3"/>
        <end position="131"/>
    </location>
</feature>
<dbReference type="NCBIfam" id="TIGR03081">
    <property type="entry name" value="metmalonyl_epim"/>
    <property type="match status" value="1"/>
</dbReference>
<dbReference type="GO" id="GO:0004493">
    <property type="term" value="F:methylmalonyl-CoA epimerase activity"/>
    <property type="evidence" value="ECO:0007669"/>
    <property type="project" value="UniProtKB-EC"/>
</dbReference>
<dbReference type="Proteomes" id="UP001139411">
    <property type="component" value="Unassembled WGS sequence"/>
</dbReference>
<dbReference type="PROSITE" id="PS51819">
    <property type="entry name" value="VOC"/>
    <property type="match status" value="1"/>
</dbReference>
<dbReference type="GO" id="GO:0046491">
    <property type="term" value="P:L-methylmalonyl-CoA metabolic process"/>
    <property type="evidence" value="ECO:0007669"/>
    <property type="project" value="TreeGrafter"/>
</dbReference>
<dbReference type="InterPro" id="IPR051785">
    <property type="entry name" value="MMCE/EMCE_epimerase"/>
</dbReference>
<evidence type="ECO:0000313" key="4">
    <source>
        <dbReference type="EMBL" id="MCF2501101.1"/>
    </source>
</evidence>
<dbReference type="Gene3D" id="3.10.180.10">
    <property type="entry name" value="2,3-Dihydroxybiphenyl 1,2-Dioxygenase, domain 1"/>
    <property type="match status" value="1"/>
</dbReference>
<comment type="caution">
    <text evidence="4">The sequence shown here is derived from an EMBL/GenBank/DDBJ whole genome shotgun (WGS) entry which is preliminary data.</text>
</comment>